<protein>
    <submittedName>
        <fullName evidence="1">Uncharacterized protein</fullName>
    </submittedName>
</protein>
<name>K1U4J8_9ZZZZ</name>
<dbReference type="InterPro" id="IPR014127">
    <property type="entry name" value="CHP02757"/>
</dbReference>
<evidence type="ECO:0000313" key="1">
    <source>
        <dbReference type="EMBL" id="EKC66391.1"/>
    </source>
</evidence>
<reference evidence="1" key="1">
    <citation type="journal article" date="2013" name="Environ. Microbiol.">
        <title>Microbiota from the distal guts of lean and obese adolescents exhibit partial functional redundancy besides clear differences in community structure.</title>
        <authorList>
            <person name="Ferrer M."/>
            <person name="Ruiz A."/>
            <person name="Lanza F."/>
            <person name="Haange S.B."/>
            <person name="Oberbach A."/>
            <person name="Till H."/>
            <person name="Bargiela R."/>
            <person name="Campoy C."/>
            <person name="Segura M.T."/>
            <person name="Richter M."/>
            <person name="von Bergen M."/>
            <person name="Seifert J."/>
            <person name="Suarez A."/>
        </authorList>
    </citation>
    <scope>NUCLEOTIDE SEQUENCE</scope>
</reference>
<accession>K1U4J8</accession>
<organism evidence="1">
    <name type="scientific">human gut metagenome</name>
    <dbReference type="NCBI Taxonomy" id="408170"/>
    <lineage>
        <taxon>unclassified sequences</taxon>
        <taxon>metagenomes</taxon>
        <taxon>organismal metagenomes</taxon>
    </lineage>
</organism>
<comment type="caution">
    <text evidence="1">The sequence shown here is derived from an EMBL/GenBank/DDBJ whole genome shotgun (WGS) entry which is preliminary data.</text>
</comment>
<sequence length="100" mass="11882">MTEEIKRQLWEWAAAYHCAGFIQNDPVQFPHRYERRQDIEISGLLTAIMSFGNRKQILKKADELHRLMGVSPHQYVLSCQWKKDFPATDRSSFYRMLSYA</sequence>
<dbReference type="Pfam" id="PF09674">
    <property type="entry name" value="DUF2400"/>
    <property type="match status" value="1"/>
</dbReference>
<dbReference type="EMBL" id="AJWZ01004102">
    <property type="protein sequence ID" value="EKC66391.1"/>
    <property type="molecule type" value="Genomic_DNA"/>
</dbReference>
<proteinExistence type="predicted"/>
<dbReference type="AlphaFoldDB" id="K1U4J8"/>
<gene>
    <name evidence="1" type="ORF">OBE_05969</name>
</gene>
<feature type="non-terminal residue" evidence="1">
    <location>
        <position position="100"/>
    </location>
</feature>